<reference evidence="1 2" key="1">
    <citation type="submission" date="2016-10" db="EMBL/GenBank/DDBJ databases">
        <authorList>
            <person name="de Groot N.N."/>
        </authorList>
    </citation>
    <scope>NUCLEOTIDE SEQUENCE [LARGE SCALE GENOMIC DNA]</scope>
    <source>
        <strain evidence="1 2">DSM 19547</strain>
    </source>
</reference>
<proteinExistence type="predicted"/>
<dbReference type="STRING" id="441119.SAMN04488047_11543"/>
<keyword evidence="2" id="KW-1185">Reference proteome</keyword>
<dbReference type="AlphaFoldDB" id="A0A1I5TWB7"/>
<evidence type="ECO:0000313" key="1">
    <source>
        <dbReference type="EMBL" id="SFP86897.1"/>
    </source>
</evidence>
<dbReference type="EMBL" id="FOXA01000015">
    <property type="protein sequence ID" value="SFP86897.1"/>
    <property type="molecule type" value="Genomic_DNA"/>
</dbReference>
<gene>
    <name evidence="1" type="ORF">SAMN04488047_11543</name>
</gene>
<organism evidence="1 2">
    <name type="scientific">Tranquillimonas alkanivorans</name>
    <dbReference type="NCBI Taxonomy" id="441119"/>
    <lineage>
        <taxon>Bacteria</taxon>
        <taxon>Pseudomonadati</taxon>
        <taxon>Pseudomonadota</taxon>
        <taxon>Alphaproteobacteria</taxon>
        <taxon>Rhodobacterales</taxon>
        <taxon>Roseobacteraceae</taxon>
        <taxon>Tranquillimonas</taxon>
    </lineage>
</organism>
<evidence type="ECO:0008006" key="3">
    <source>
        <dbReference type="Google" id="ProtNLM"/>
    </source>
</evidence>
<sequence>MPRRANKRRKTDKEQLDHYLKRAAAMHQYRYTYDSVEALEPEITVTCPEHGPFPVRSISHLRGIGCPDCAADDAVPYPLTGQDAFIAKARAVHGDQYSYLGTYRHGMTPLAMHCRVCNTEFIQRPALHLQGDGCPTCGYTRVQEAKLERATRRFREMSISKWGDRFGVSRATFKGQNAKVSLDCALHGPFEATPANHLNSTGCAACKEQAKLDRKHARRKTNAARLSRKLGELFGDRYSFDEADYEGSQVKIAFTCQTHGAFQRMPQQVVLGYGCPKCHAEGLIEKPRDPRREKPDD</sequence>
<name>A0A1I5TWB7_9RHOB</name>
<dbReference type="OrthoDB" id="878605at2"/>
<protein>
    <recommendedName>
        <fullName evidence="3">Zinc-ribbon domain-containing protein</fullName>
    </recommendedName>
</protein>
<dbReference type="Proteomes" id="UP000199356">
    <property type="component" value="Unassembled WGS sequence"/>
</dbReference>
<accession>A0A1I5TWB7</accession>
<evidence type="ECO:0000313" key="2">
    <source>
        <dbReference type="Proteomes" id="UP000199356"/>
    </source>
</evidence>
<dbReference type="RefSeq" id="WP_093424224.1">
    <property type="nucleotide sequence ID" value="NZ_FOXA01000015.1"/>
</dbReference>